<sequence length="284" mass="33396">MEYTTIIGIYGIFFALMSASFIKNLYFNANSFSRAIRLHSFSIYLFYVLSTIFGIIFLIKYKDSGISLHNNLNLASYVLLSLLATGSMLSMDEKRISIRDGWKYQAQVFENFKNSRQNKWRIFGIFQEVLKWIVLLLTIAILIWMLVVSHELGTQKWVIPFACISIFHLVFNYCILMYPRSKLINLNTRYNYLREIILNKKDLNKGTKKEVSKKALEIYNKIFTDSIFYKKNVATNNAIIVEIGLYGGIEIEEIIKYSRNPLQYNNLLTMEEFEARYPKYKNEK</sequence>
<evidence type="ECO:0000313" key="3">
    <source>
        <dbReference type="Proteomes" id="UP000294192"/>
    </source>
</evidence>
<feature type="transmembrane region" description="Helical" evidence="1">
    <location>
        <begin position="6"/>
        <end position="26"/>
    </location>
</feature>
<accession>A0A4R0XTA4</accession>
<name>A0A4R0XTA4_9MOLU</name>
<keyword evidence="1" id="KW-1133">Transmembrane helix</keyword>
<comment type="caution">
    <text evidence="2">The sequence shown here is derived from an EMBL/GenBank/DDBJ whole genome shotgun (WGS) entry which is preliminary data.</text>
</comment>
<feature type="transmembrane region" description="Helical" evidence="1">
    <location>
        <begin position="38"/>
        <end position="59"/>
    </location>
</feature>
<organism evidence="2 3">
    <name type="scientific">Mycoplasma marinum</name>
    <dbReference type="NCBI Taxonomy" id="1937190"/>
    <lineage>
        <taxon>Bacteria</taxon>
        <taxon>Bacillati</taxon>
        <taxon>Mycoplasmatota</taxon>
        <taxon>Mollicutes</taxon>
        <taxon>Mycoplasmataceae</taxon>
        <taxon>Mycoplasma</taxon>
    </lineage>
</organism>
<feature type="transmembrane region" description="Helical" evidence="1">
    <location>
        <begin position="129"/>
        <end position="147"/>
    </location>
</feature>
<keyword evidence="1" id="KW-0812">Transmembrane</keyword>
<feature type="transmembrane region" description="Helical" evidence="1">
    <location>
        <begin position="159"/>
        <end position="179"/>
    </location>
</feature>
<dbReference type="AlphaFoldDB" id="A0A4R0XTA4"/>
<reference evidence="2 3" key="1">
    <citation type="submission" date="2018-02" db="EMBL/GenBank/DDBJ databases">
        <title>Mycoplasma marinum and Mycoplasma todarodis sp. nov., moderately halophilic and psychrotolerant mycoplasmas isolated from cephalopods.</title>
        <authorList>
            <person name="Viver T."/>
        </authorList>
    </citation>
    <scope>NUCLEOTIDE SEQUENCE [LARGE SCALE GENOMIC DNA]</scope>
    <source>
        <strain evidence="2 3">PE</strain>
    </source>
</reference>
<evidence type="ECO:0000313" key="2">
    <source>
        <dbReference type="EMBL" id="TCG10977.1"/>
    </source>
</evidence>
<keyword evidence="3" id="KW-1185">Reference proteome</keyword>
<keyword evidence="1" id="KW-0472">Membrane</keyword>
<dbReference type="RefSeq" id="WP_131599353.1">
    <property type="nucleotide sequence ID" value="NZ_CBDBYK010000015.1"/>
</dbReference>
<feature type="transmembrane region" description="Helical" evidence="1">
    <location>
        <begin position="71"/>
        <end position="89"/>
    </location>
</feature>
<proteinExistence type="predicted"/>
<evidence type="ECO:0000256" key="1">
    <source>
        <dbReference type="SAM" id="Phobius"/>
    </source>
</evidence>
<dbReference type="Proteomes" id="UP000294192">
    <property type="component" value="Unassembled WGS sequence"/>
</dbReference>
<protein>
    <submittedName>
        <fullName evidence="2">Uncharacterized protein</fullName>
    </submittedName>
</protein>
<gene>
    <name evidence="2" type="ORF">C4B24_03380</name>
</gene>
<dbReference type="EMBL" id="PSZO01000016">
    <property type="protein sequence ID" value="TCG10977.1"/>
    <property type="molecule type" value="Genomic_DNA"/>
</dbReference>